<dbReference type="GO" id="GO:0046983">
    <property type="term" value="F:protein dimerization activity"/>
    <property type="evidence" value="ECO:0007669"/>
    <property type="project" value="InterPro"/>
</dbReference>
<keyword evidence="2" id="KW-0805">Transcription regulation</keyword>
<keyword evidence="4" id="KW-0539">Nucleus</keyword>
<dbReference type="OrthoDB" id="752507at2759"/>
<gene>
    <name evidence="9" type="primary">11439746</name>
    <name evidence="7" type="ordered locus">MTR_4g078350</name>
    <name evidence="8" type="ORF">MtrunA17_Chr4g0040201</name>
</gene>
<proteinExistence type="predicted"/>
<dbReference type="Gramene" id="rna24261">
    <property type="protein sequence ID" value="RHN61766.1"/>
    <property type="gene ID" value="gene24261"/>
</dbReference>
<keyword evidence="3" id="KW-0804">Transcription</keyword>
<evidence type="ECO:0000313" key="9">
    <source>
        <dbReference type="EnsemblPlants" id="AES89666"/>
    </source>
</evidence>
<name>G7JTT7_MEDTR</name>
<dbReference type="PANTHER" id="PTHR13935">
    <property type="entry name" value="ACHAETE-SCUTE TRANSCRIPTION FACTOR-RELATED"/>
    <property type="match status" value="1"/>
</dbReference>
<dbReference type="HOGENOM" id="CLU_083174_2_0_1"/>
<evidence type="ECO:0000259" key="6">
    <source>
        <dbReference type="PROSITE" id="PS50888"/>
    </source>
</evidence>
<dbReference type="GO" id="GO:0000977">
    <property type="term" value="F:RNA polymerase II transcription regulatory region sequence-specific DNA binding"/>
    <property type="evidence" value="ECO:0000318"/>
    <property type="project" value="GO_Central"/>
</dbReference>
<dbReference type="Pfam" id="PF00010">
    <property type="entry name" value="HLH"/>
    <property type="match status" value="1"/>
</dbReference>
<evidence type="ECO:0000256" key="3">
    <source>
        <dbReference type="ARBA" id="ARBA00023163"/>
    </source>
</evidence>
<dbReference type="OMA" id="IHEMGST"/>
<feature type="coiled-coil region" evidence="5">
    <location>
        <begin position="57"/>
        <end position="84"/>
    </location>
</feature>
<dbReference type="InterPro" id="IPR011598">
    <property type="entry name" value="bHLH_dom"/>
</dbReference>
<dbReference type="InterPro" id="IPR015660">
    <property type="entry name" value="MASH1/Ascl1a-like"/>
</dbReference>
<evidence type="ECO:0000256" key="1">
    <source>
        <dbReference type="ARBA" id="ARBA00004123"/>
    </source>
</evidence>
<evidence type="ECO:0000313" key="8">
    <source>
        <dbReference type="EMBL" id="RHN61766.1"/>
    </source>
</evidence>
<evidence type="ECO:0000313" key="10">
    <source>
        <dbReference type="Proteomes" id="UP000002051"/>
    </source>
</evidence>
<keyword evidence="10" id="KW-1185">Reference proteome</keyword>
<dbReference type="GO" id="GO:0090575">
    <property type="term" value="C:RNA polymerase II transcription regulator complex"/>
    <property type="evidence" value="ECO:0000318"/>
    <property type="project" value="GO_Central"/>
</dbReference>
<reference evidence="9" key="3">
    <citation type="submission" date="2015-04" db="UniProtKB">
        <authorList>
            <consortium name="EnsemblPlants"/>
        </authorList>
    </citation>
    <scope>IDENTIFICATION</scope>
    <source>
        <strain evidence="9">cv. Jemalong A17</strain>
    </source>
</reference>
<dbReference type="EMBL" id="PSQE01000004">
    <property type="protein sequence ID" value="RHN61766.1"/>
    <property type="molecule type" value="Genomic_DNA"/>
</dbReference>
<keyword evidence="7" id="KW-0238">DNA-binding</keyword>
<reference evidence="7 10" key="1">
    <citation type="journal article" date="2011" name="Nature">
        <title>The Medicago genome provides insight into the evolution of rhizobial symbioses.</title>
        <authorList>
            <person name="Young N.D."/>
            <person name="Debelle F."/>
            <person name="Oldroyd G.E."/>
            <person name="Geurts R."/>
            <person name="Cannon S.B."/>
            <person name="Udvardi M.K."/>
            <person name="Benedito V.A."/>
            <person name="Mayer K.F."/>
            <person name="Gouzy J."/>
            <person name="Schoof H."/>
            <person name="Van de Peer Y."/>
            <person name="Proost S."/>
            <person name="Cook D.R."/>
            <person name="Meyers B.C."/>
            <person name="Spannagl M."/>
            <person name="Cheung F."/>
            <person name="De Mita S."/>
            <person name="Krishnakumar V."/>
            <person name="Gundlach H."/>
            <person name="Zhou S."/>
            <person name="Mudge J."/>
            <person name="Bharti A.K."/>
            <person name="Murray J.D."/>
            <person name="Naoumkina M.A."/>
            <person name="Rosen B."/>
            <person name="Silverstein K.A."/>
            <person name="Tang H."/>
            <person name="Rombauts S."/>
            <person name="Zhao P.X."/>
            <person name="Zhou P."/>
            <person name="Barbe V."/>
            <person name="Bardou P."/>
            <person name="Bechner M."/>
            <person name="Bellec A."/>
            <person name="Berger A."/>
            <person name="Berges H."/>
            <person name="Bidwell S."/>
            <person name="Bisseling T."/>
            <person name="Choisne N."/>
            <person name="Couloux A."/>
            <person name="Denny R."/>
            <person name="Deshpande S."/>
            <person name="Dai X."/>
            <person name="Doyle J.J."/>
            <person name="Dudez A.M."/>
            <person name="Farmer A.D."/>
            <person name="Fouteau S."/>
            <person name="Franken C."/>
            <person name="Gibelin C."/>
            <person name="Gish J."/>
            <person name="Goldstein S."/>
            <person name="Gonzalez A.J."/>
            <person name="Green P.J."/>
            <person name="Hallab A."/>
            <person name="Hartog M."/>
            <person name="Hua A."/>
            <person name="Humphray S.J."/>
            <person name="Jeong D.H."/>
            <person name="Jing Y."/>
            <person name="Jocker A."/>
            <person name="Kenton S.M."/>
            <person name="Kim D.J."/>
            <person name="Klee K."/>
            <person name="Lai H."/>
            <person name="Lang C."/>
            <person name="Lin S."/>
            <person name="Macmil S.L."/>
            <person name="Magdelenat G."/>
            <person name="Matthews L."/>
            <person name="McCorrison J."/>
            <person name="Monaghan E.L."/>
            <person name="Mun J.H."/>
            <person name="Najar F.Z."/>
            <person name="Nicholson C."/>
            <person name="Noirot C."/>
            <person name="O'Bleness M."/>
            <person name="Paule C.R."/>
            <person name="Poulain J."/>
            <person name="Prion F."/>
            <person name="Qin B."/>
            <person name="Qu C."/>
            <person name="Retzel E.F."/>
            <person name="Riddle C."/>
            <person name="Sallet E."/>
            <person name="Samain S."/>
            <person name="Samson N."/>
            <person name="Sanders I."/>
            <person name="Saurat O."/>
            <person name="Scarpelli C."/>
            <person name="Schiex T."/>
            <person name="Segurens B."/>
            <person name="Severin A.J."/>
            <person name="Sherrier D.J."/>
            <person name="Shi R."/>
            <person name="Sims S."/>
            <person name="Singer S.R."/>
            <person name="Sinharoy S."/>
            <person name="Sterck L."/>
            <person name="Viollet A."/>
            <person name="Wang B.B."/>
            <person name="Wang K."/>
            <person name="Wang M."/>
            <person name="Wang X."/>
            <person name="Warfsmann J."/>
            <person name="Weissenbach J."/>
            <person name="White D.D."/>
            <person name="White J.D."/>
            <person name="Wiley G.B."/>
            <person name="Wincker P."/>
            <person name="Xing Y."/>
            <person name="Yang L."/>
            <person name="Yao Z."/>
            <person name="Ying F."/>
            <person name="Zhai J."/>
            <person name="Zhou L."/>
            <person name="Zuber A."/>
            <person name="Denarie J."/>
            <person name="Dixon R.A."/>
            <person name="May G.D."/>
            <person name="Schwartz D.C."/>
            <person name="Rogers J."/>
            <person name="Quetier F."/>
            <person name="Town C.D."/>
            <person name="Roe B.A."/>
        </authorList>
    </citation>
    <scope>NUCLEOTIDE SEQUENCE [LARGE SCALE GENOMIC DNA]</scope>
    <source>
        <strain evidence="7">A17</strain>
        <strain evidence="9 10">cv. Jemalong A17</strain>
    </source>
</reference>
<dbReference type="eggNOG" id="ENOG502S1BZ">
    <property type="taxonomic scope" value="Eukaryota"/>
</dbReference>
<feature type="domain" description="BHLH" evidence="6">
    <location>
        <begin position="14"/>
        <end position="67"/>
    </location>
</feature>
<evidence type="ECO:0000313" key="7">
    <source>
        <dbReference type="EMBL" id="AES89666.1"/>
    </source>
</evidence>
<dbReference type="AlphaFoldDB" id="G7JTT7"/>
<dbReference type="GO" id="GO:0006357">
    <property type="term" value="P:regulation of transcription by RNA polymerase II"/>
    <property type="evidence" value="ECO:0000318"/>
    <property type="project" value="GO_Central"/>
</dbReference>
<dbReference type="SUPFAM" id="SSF47459">
    <property type="entry name" value="HLH, helix-loop-helix DNA-binding domain"/>
    <property type="match status" value="1"/>
</dbReference>
<dbReference type="GO" id="GO:0000981">
    <property type="term" value="F:DNA-binding transcription factor activity, RNA polymerase II-specific"/>
    <property type="evidence" value="ECO:0000318"/>
    <property type="project" value="GO_Central"/>
</dbReference>
<dbReference type="FunFam" id="4.10.280.10:FF:000103">
    <property type="entry name" value="Transcription factor bHLH162"/>
    <property type="match status" value="1"/>
</dbReference>
<dbReference type="STRING" id="3880.G7JTT7"/>
<evidence type="ECO:0000256" key="5">
    <source>
        <dbReference type="SAM" id="Coils"/>
    </source>
</evidence>
<dbReference type="Proteomes" id="UP000265566">
    <property type="component" value="Chromosome 4"/>
</dbReference>
<sequence length="208" mass="23774">MDQFGSDQPSSSNTTKVERRLVEKNRRNQMKILYSKLNSLLPNYNPKELPLALPDQVDEAINYIKSLEANVQMAMEKKERLLAGKNKRSREYCLDLPKSPCFEIHEIGSSLQIILTCGLDNQFIFYEIIRVLHEENVDIRSVNSSKVGDNSLLHVVHAEIPPSCVQFGATKVSERLKSFVYGSSSDVEIQPELWDFEIGPDDHNMWGF</sequence>
<organism evidence="7 10">
    <name type="scientific">Medicago truncatula</name>
    <name type="common">Barrel medic</name>
    <name type="synonym">Medicago tribuloides</name>
    <dbReference type="NCBI Taxonomy" id="3880"/>
    <lineage>
        <taxon>Eukaryota</taxon>
        <taxon>Viridiplantae</taxon>
        <taxon>Streptophyta</taxon>
        <taxon>Embryophyta</taxon>
        <taxon>Tracheophyta</taxon>
        <taxon>Spermatophyta</taxon>
        <taxon>Magnoliopsida</taxon>
        <taxon>eudicotyledons</taxon>
        <taxon>Gunneridae</taxon>
        <taxon>Pentapetalae</taxon>
        <taxon>rosids</taxon>
        <taxon>fabids</taxon>
        <taxon>Fabales</taxon>
        <taxon>Fabaceae</taxon>
        <taxon>Papilionoideae</taxon>
        <taxon>50 kb inversion clade</taxon>
        <taxon>NPAAA clade</taxon>
        <taxon>Hologalegina</taxon>
        <taxon>IRL clade</taxon>
        <taxon>Trifolieae</taxon>
        <taxon>Medicago</taxon>
    </lineage>
</organism>
<dbReference type="KEGG" id="mtr:11439746"/>
<keyword evidence="5" id="KW-0175">Coiled coil</keyword>
<dbReference type="Gene3D" id="4.10.280.10">
    <property type="entry name" value="Helix-loop-helix DNA-binding domain"/>
    <property type="match status" value="1"/>
</dbReference>
<evidence type="ECO:0000256" key="4">
    <source>
        <dbReference type="ARBA" id="ARBA00023242"/>
    </source>
</evidence>
<protein>
    <submittedName>
        <fullName evidence="7">Helix loop helix DNA-binding domain protein</fullName>
    </submittedName>
    <submittedName>
        <fullName evidence="8">Putative transcription factor bHLH family</fullName>
    </submittedName>
</protein>
<dbReference type="PROSITE" id="PS50888">
    <property type="entry name" value="BHLH"/>
    <property type="match status" value="1"/>
</dbReference>
<dbReference type="EMBL" id="CM001220">
    <property type="protein sequence ID" value="AES89666.1"/>
    <property type="molecule type" value="Genomic_DNA"/>
</dbReference>
<accession>G7JTT7</accession>
<reference evidence="7 10" key="2">
    <citation type="journal article" date="2014" name="BMC Genomics">
        <title>An improved genome release (version Mt4.0) for the model legume Medicago truncatula.</title>
        <authorList>
            <person name="Tang H."/>
            <person name="Krishnakumar V."/>
            <person name="Bidwell S."/>
            <person name="Rosen B."/>
            <person name="Chan A."/>
            <person name="Zhou S."/>
            <person name="Gentzbittel L."/>
            <person name="Childs K.L."/>
            <person name="Yandell M."/>
            <person name="Gundlach H."/>
            <person name="Mayer K.F."/>
            <person name="Schwartz D.C."/>
            <person name="Town C.D."/>
        </authorList>
    </citation>
    <scope>GENOME REANNOTATION</scope>
    <source>
        <strain evidence="9 10">cv. Jemalong A17</strain>
    </source>
</reference>
<dbReference type="SMART" id="SM00353">
    <property type="entry name" value="HLH"/>
    <property type="match status" value="1"/>
</dbReference>
<dbReference type="PANTHER" id="PTHR13935:SF63">
    <property type="entry name" value="BHLH DOMAIN-CONTAINING PROTEIN"/>
    <property type="match status" value="1"/>
</dbReference>
<comment type="subcellular location">
    <subcellularLocation>
        <location evidence="1">Nucleus</location>
    </subcellularLocation>
</comment>
<dbReference type="Proteomes" id="UP000002051">
    <property type="component" value="Chromosome 4"/>
</dbReference>
<evidence type="ECO:0000256" key="2">
    <source>
        <dbReference type="ARBA" id="ARBA00023015"/>
    </source>
</evidence>
<dbReference type="EnsemblPlants" id="AES89666">
    <property type="protein sequence ID" value="AES89666"/>
    <property type="gene ID" value="MTR_4g078350"/>
</dbReference>
<dbReference type="PaxDb" id="3880-AES89666"/>
<reference evidence="8" key="4">
    <citation type="journal article" date="2018" name="Nat. Plants">
        <title>Whole-genome landscape of Medicago truncatula symbiotic genes.</title>
        <authorList>
            <person name="Pecrix Y."/>
            <person name="Gamas P."/>
            <person name="Carrere S."/>
        </authorList>
    </citation>
    <scope>NUCLEOTIDE SEQUENCE</scope>
    <source>
        <tissue evidence="8">Leaves</tissue>
    </source>
</reference>
<dbReference type="InterPro" id="IPR036638">
    <property type="entry name" value="HLH_DNA-bd_sf"/>
</dbReference>